<evidence type="ECO:0000313" key="1">
    <source>
        <dbReference type="EMBL" id="KAI8540467.1"/>
    </source>
</evidence>
<accession>A0ACC0MIZ1</accession>
<dbReference type="Proteomes" id="UP001062846">
    <property type="component" value="Chromosome 9"/>
</dbReference>
<keyword evidence="2" id="KW-1185">Reference proteome</keyword>
<organism evidence="1 2">
    <name type="scientific">Rhododendron molle</name>
    <name type="common">Chinese azalea</name>
    <name type="synonym">Azalea mollis</name>
    <dbReference type="NCBI Taxonomy" id="49168"/>
    <lineage>
        <taxon>Eukaryota</taxon>
        <taxon>Viridiplantae</taxon>
        <taxon>Streptophyta</taxon>
        <taxon>Embryophyta</taxon>
        <taxon>Tracheophyta</taxon>
        <taxon>Spermatophyta</taxon>
        <taxon>Magnoliopsida</taxon>
        <taxon>eudicotyledons</taxon>
        <taxon>Gunneridae</taxon>
        <taxon>Pentapetalae</taxon>
        <taxon>asterids</taxon>
        <taxon>Ericales</taxon>
        <taxon>Ericaceae</taxon>
        <taxon>Ericoideae</taxon>
        <taxon>Rhodoreae</taxon>
        <taxon>Rhododendron</taxon>
    </lineage>
</organism>
<protein>
    <submittedName>
        <fullName evidence="1">Uncharacterized protein</fullName>
    </submittedName>
</protein>
<name>A0ACC0MIZ1_RHOML</name>
<evidence type="ECO:0000313" key="2">
    <source>
        <dbReference type="Proteomes" id="UP001062846"/>
    </source>
</evidence>
<sequence length="383" mass="41779">MMNALRRRSPAPNGFERNAFSDSGSVSHYSAKRTTSTRRKRLELRRLKSGSGGTISPDDHDPKRKRLENGSEDFGENRATEMSLSYASSSDRSSENDVVSSRDSEGRDKSRSGVVTCPAHGSISLIGRRREMEDAVAVELGFLNKDSAGFDFYGVYDGHGGSCVAHACRDRLHRLLVEEMEEETTSLDWEKMMVGCFGKMDEEVNRSGRVSGAEEGSATVGSTAVVAVVGEEEVVVANCGDSRAVMSRGGVVVSMSSDHKPDRPDELERIEGDHYLKPFVIPKPEVKVIKRNSADEFLILATDGLWDVVSNEFACQVVKRCLEGRMKRKFQAFGNGGKFNEVVKESRAAEAAALLAELAMARGSNDNISAVVVELNHAGKCTV</sequence>
<reference evidence="1" key="1">
    <citation type="submission" date="2022-02" db="EMBL/GenBank/DDBJ databases">
        <title>Plant Genome Project.</title>
        <authorList>
            <person name="Zhang R.-G."/>
        </authorList>
    </citation>
    <scope>NUCLEOTIDE SEQUENCE</scope>
    <source>
        <strain evidence="1">AT1</strain>
    </source>
</reference>
<comment type="caution">
    <text evidence="1">The sequence shown here is derived from an EMBL/GenBank/DDBJ whole genome shotgun (WGS) entry which is preliminary data.</text>
</comment>
<dbReference type="EMBL" id="CM046396">
    <property type="protein sequence ID" value="KAI8540467.1"/>
    <property type="molecule type" value="Genomic_DNA"/>
</dbReference>
<gene>
    <name evidence="1" type="ORF">RHMOL_Rhmol09G0266000</name>
</gene>
<proteinExistence type="predicted"/>